<keyword evidence="8" id="KW-1185">Reference proteome</keyword>
<evidence type="ECO:0000256" key="2">
    <source>
        <dbReference type="ARBA" id="ARBA00022475"/>
    </source>
</evidence>
<evidence type="ECO:0000256" key="4">
    <source>
        <dbReference type="ARBA" id="ARBA00022989"/>
    </source>
</evidence>
<evidence type="ECO:0000313" key="8">
    <source>
        <dbReference type="Proteomes" id="UP000188820"/>
    </source>
</evidence>
<evidence type="ECO:0000313" key="7">
    <source>
        <dbReference type="EMBL" id="OOF67975.1"/>
    </source>
</evidence>
<reference evidence="7 8" key="1">
    <citation type="submission" date="2016-10" db="EMBL/GenBank/DDBJ databases">
        <title>Rodentibacter gen. nov. and new species.</title>
        <authorList>
            <person name="Christensen H."/>
        </authorList>
    </citation>
    <scope>NUCLEOTIDE SEQUENCE [LARGE SCALE GENOMIC DNA]</scope>
    <source>
        <strain evidence="7 8">1998236014</strain>
    </source>
</reference>
<dbReference type="RefSeq" id="WP_077464025.1">
    <property type="nucleotide sequence ID" value="NZ_MLAA01000036.1"/>
</dbReference>
<dbReference type="InterPro" id="IPR005598">
    <property type="entry name" value="ATP_synth_I"/>
</dbReference>
<keyword evidence="3 6" id="KW-0812">Transmembrane</keyword>
<name>A0ABX3KWM8_9PAST</name>
<evidence type="ECO:0000256" key="1">
    <source>
        <dbReference type="ARBA" id="ARBA00004651"/>
    </source>
</evidence>
<feature type="transmembrane region" description="Helical" evidence="6">
    <location>
        <begin position="16"/>
        <end position="35"/>
    </location>
</feature>
<dbReference type="Proteomes" id="UP000188820">
    <property type="component" value="Unassembled WGS sequence"/>
</dbReference>
<gene>
    <name evidence="7" type="ORF">BKG89_08440</name>
</gene>
<evidence type="ECO:0000256" key="5">
    <source>
        <dbReference type="ARBA" id="ARBA00023136"/>
    </source>
</evidence>
<accession>A0ABX3KWM8</accession>
<dbReference type="NCBIfam" id="NF004763">
    <property type="entry name" value="PRK06099.1"/>
    <property type="match status" value="1"/>
</dbReference>
<proteinExistence type="predicted"/>
<dbReference type="Pfam" id="PF03899">
    <property type="entry name" value="ATP-synt_I"/>
    <property type="match status" value="1"/>
</dbReference>
<comment type="subcellular location">
    <subcellularLocation>
        <location evidence="1">Cell membrane</location>
        <topology evidence="1">Multi-pass membrane protein</topology>
    </subcellularLocation>
</comment>
<keyword evidence="4 6" id="KW-1133">Transmembrane helix</keyword>
<keyword evidence="5 6" id="KW-0472">Membrane</keyword>
<dbReference type="EMBL" id="MLAA01000036">
    <property type="protein sequence ID" value="OOF67975.1"/>
    <property type="molecule type" value="Genomic_DNA"/>
</dbReference>
<feature type="transmembrane region" description="Helical" evidence="6">
    <location>
        <begin position="96"/>
        <end position="120"/>
    </location>
</feature>
<sequence>MSKVVKQAITRYKKAILIEVCTMAIISGFLFIWQWKSAVDFSLGFLSALLPFCLFIYIVFFRTQSLSKKLTALYRAEALKFISTIIFVTISFKWSVVNFIAFFVGFFIALILNNLVPFLLHKY</sequence>
<evidence type="ECO:0000256" key="3">
    <source>
        <dbReference type="ARBA" id="ARBA00022692"/>
    </source>
</evidence>
<protein>
    <submittedName>
        <fullName evidence="7">ATP F0F1 synthase subunit I</fullName>
    </submittedName>
</protein>
<evidence type="ECO:0000256" key="6">
    <source>
        <dbReference type="SAM" id="Phobius"/>
    </source>
</evidence>
<organism evidence="7 8">
    <name type="scientific">Rodentibacter caecimuris</name>
    <dbReference type="NCBI Taxonomy" id="1796644"/>
    <lineage>
        <taxon>Bacteria</taxon>
        <taxon>Pseudomonadati</taxon>
        <taxon>Pseudomonadota</taxon>
        <taxon>Gammaproteobacteria</taxon>
        <taxon>Pasteurellales</taxon>
        <taxon>Pasteurellaceae</taxon>
        <taxon>Rodentibacter</taxon>
    </lineage>
</organism>
<feature type="transmembrane region" description="Helical" evidence="6">
    <location>
        <begin position="41"/>
        <end position="60"/>
    </location>
</feature>
<keyword evidence="2" id="KW-1003">Cell membrane</keyword>
<comment type="caution">
    <text evidence="7">The sequence shown here is derived from an EMBL/GenBank/DDBJ whole genome shotgun (WGS) entry which is preliminary data.</text>
</comment>